<gene>
    <name evidence="3" type="ORF">DESPIGER_2267</name>
</gene>
<dbReference type="EC" id="3.5.2.14" evidence="3"/>
<dbReference type="InterPro" id="IPR008040">
    <property type="entry name" value="Hydant_A_N"/>
</dbReference>
<dbReference type="Pfam" id="PF05378">
    <property type="entry name" value="Hydant_A_N"/>
    <property type="match status" value="1"/>
</dbReference>
<dbReference type="Gene3D" id="3.30.420.40">
    <property type="match status" value="1"/>
</dbReference>
<dbReference type="InterPro" id="IPR043129">
    <property type="entry name" value="ATPase_NBD"/>
</dbReference>
<organism evidence="3 4">
    <name type="scientific">Desulfovibrio piger</name>
    <dbReference type="NCBI Taxonomy" id="901"/>
    <lineage>
        <taxon>Bacteria</taxon>
        <taxon>Pseudomonadati</taxon>
        <taxon>Thermodesulfobacteriota</taxon>
        <taxon>Desulfovibrionia</taxon>
        <taxon>Desulfovibrionales</taxon>
        <taxon>Desulfovibrionaceae</taxon>
        <taxon>Desulfovibrio</taxon>
    </lineage>
</organism>
<evidence type="ECO:0000259" key="2">
    <source>
        <dbReference type="Pfam" id="PF05378"/>
    </source>
</evidence>
<name>A0A1K1LHA4_9BACT</name>
<evidence type="ECO:0000313" key="3">
    <source>
        <dbReference type="EMBL" id="SFV74089.1"/>
    </source>
</evidence>
<dbReference type="SUPFAM" id="SSF53067">
    <property type="entry name" value="Actin-like ATPase domain"/>
    <property type="match status" value="1"/>
</dbReference>
<dbReference type="GO" id="GO:0006749">
    <property type="term" value="P:glutathione metabolic process"/>
    <property type="evidence" value="ECO:0007669"/>
    <property type="project" value="TreeGrafter"/>
</dbReference>
<dbReference type="GO" id="GO:0047423">
    <property type="term" value="F:N-methylhydantoinase (ATP-hydrolyzing) activity"/>
    <property type="evidence" value="ECO:0007669"/>
    <property type="project" value="UniProtKB-EC"/>
</dbReference>
<dbReference type="OrthoDB" id="9814788at2"/>
<dbReference type="GO" id="GO:0017168">
    <property type="term" value="F:5-oxoprolinase (ATP-hydrolyzing) activity"/>
    <property type="evidence" value="ECO:0007669"/>
    <property type="project" value="TreeGrafter"/>
</dbReference>
<sequence length="578" mass="59363">MTAQTFLGIDAGGTHTDAVLCGPEGILAGAKAPTRHEDLPFSVRAALAALEKALEERFGPEGPARLRSVERVTVGTTLAVNALVQGRADRVALALSAGPGLAPARFAIGDDVCILPGGLDHRGVEVTPLDARPLADACAAWKKKGVRAVACVGKFSPRNAAHELGMAEVVRAAGLVPVCGHSLSGELNFPRRIATAYYNAAVARIVDGFLTAVEQSLREAGIRAPLRLLKADGGAVPAALARQEPVQSVLSGPAASVMGILALCPAVAEDACSVLLDVGGTTTDVALFAQGSPVVDRDGMSVRGRRTLVRSLASLSIGVGGDSLLRVDGQGAEARVHTGPLREGPAVAFGGTLPTLLDALNVCDRERPRSLSGDAAASLRAVAALAREHGMAPGDLAARAVADALDQVAAAVRELVDGVNARPVYTLAALRGLRDIAPQRVWLVGGPAGRLRERLAGRLALPVDCPPHAPVANAVGAALTLPTAGLEVYADSGRALLRVPSLDLEEKLPRAATLETVKERAVALLEERLAAHDAAGARVEVVEADLFAVLDDSGRASRDMRVRCQAVPGIAGQVAAAS</sequence>
<accession>A0A1K1LHA4</accession>
<dbReference type="InterPro" id="IPR045079">
    <property type="entry name" value="Oxoprolinase-like"/>
</dbReference>
<dbReference type="RefSeq" id="WP_072336703.1">
    <property type="nucleotide sequence ID" value="NZ_CALJDE010000057.1"/>
</dbReference>
<keyword evidence="4" id="KW-1185">Reference proteome</keyword>
<dbReference type="KEGG" id="dpg:DESPIGER_2267"/>
<evidence type="ECO:0000313" key="4">
    <source>
        <dbReference type="Proteomes" id="UP000186323"/>
    </source>
</evidence>
<proteinExistence type="predicted"/>
<keyword evidence="3" id="KW-0378">Hydrolase</keyword>
<dbReference type="PANTHER" id="PTHR11365:SF2">
    <property type="entry name" value="5-OXOPROLINASE"/>
    <property type="match status" value="1"/>
</dbReference>
<dbReference type="GO" id="GO:0005829">
    <property type="term" value="C:cytosol"/>
    <property type="evidence" value="ECO:0007669"/>
    <property type="project" value="TreeGrafter"/>
</dbReference>
<evidence type="ECO:0000259" key="1">
    <source>
        <dbReference type="Pfam" id="PF01968"/>
    </source>
</evidence>
<dbReference type="InterPro" id="IPR002821">
    <property type="entry name" value="Hydantoinase_A"/>
</dbReference>
<dbReference type="PANTHER" id="PTHR11365">
    <property type="entry name" value="5-OXOPROLINASE RELATED"/>
    <property type="match status" value="1"/>
</dbReference>
<protein>
    <submittedName>
        <fullName evidence="3">N-methylhydantoinase (ATP-hydrolyzing)</fullName>
        <ecNumber evidence="3">3.5.2.14</ecNumber>
    </submittedName>
</protein>
<dbReference type="Pfam" id="PF01968">
    <property type="entry name" value="Hydantoinase_A"/>
    <property type="match status" value="1"/>
</dbReference>
<dbReference type="Proteomes" id="UP000186323">
    <property type="component" value="Chromosome I"/>
</dbReference>
<dbReference type="EMBL" id="LT630450">
    <property type="protein sequence ID" value="SFV74089.1"/>
    <property type="molecule type" value="Genomic_DNA"/>
</dbReference>
<feature type="domain" description="Hydantoinase/oxoprolinase N-terminal" evidence="2">
    <location>
        <begin position="7"/>
        <end position="172"/>
    </location>
</feature>
<feature type="domain" description="Hydantoinase A/oxoprolinase" evidence="1">
    <location>
        <begin position="192"/>
        <end position="480"/>
    </location>
</feature>
<reference evidence="4" key="1">
    <citation type="submission" date="2016-10" db="EMBL/GenBank/DDBJ databases">
        <authorList>
            <person name="Wegmann U."/>
        </authorList>
    </citation>
    <scope>NUCLEOTIDE SEQUENCE [LARGE SCALE GENOMIC DNA]</scope>
</reference>
<dbReference type="AlphaFoldDB" id="A0A1K1LHA4"/>